<dbReference type="GO" id="GO:0071051">
    <property type="term" value="P:poly(A)-dependent snoRNA 3'-end processing"/>
    <property type="evidence" value="ECO:0007669"/>
    <property type="project" value="TreeGrafter"/>
</dbReference>
<dbReference type="InterPro" id="IPR001247">
    <property type="entry name" value="ExoRNase_PH_dom1"/>
</dbReference>
<dbReference type="GO" id="GO:0000176">
    <property type="term" value="C:nuclear exosome (RNase complex)"/>
    <property type="evidence" value="ECO:0007669"/>
    <property type="project" value="TreeGrafter"/>
</dbReference>
<evidence type="ECO:0000256" key="4">
    <source>
        <dbReference type="ARBA" id="ARBA00022835"/>
    </source>
</evidence>
<evidence type="ECO:0000259" key="6">
    <source>
        <dbReference type="Pfam" id="PF01138"/>
    </source>
</evidence>
<dbReference type="GO" id="GO:0034475">
    <property type="term" value="P:U4 snRNA 3'-end processing"/>
    <property type="evidence" value="ECO:0007669"/>
    <property type="project" value="TreeGrafter"/>
</dbReference>
<feature type="domain" description="Exoribonuclease phosphorolytic" evidence="6">
    <location>
        <begin position="5"/>
        <end position="124"/>
    </location>
</feature>
<dbReference type="GO" id="GO:0005730">
    <property type="term" value="C:nucleolus"/>
    <property type="evidence" value="ECO:0007669"/>
    <property type="project" value="TreeGrafter"/>
</dbReference>
<dbReference type="PANTHER" id="PTHR11953:SF1">
    <property type="entry name" value="EXOSOME COMPLEX COMPONENT RRP46"/>
    <property type="match status" value="1"/>
</dbReference>
<keyword evidence="8" id="KW-1185">Reference proteome</keyword>
<dbReference type="Gene3D" id="3.30.230.70">
    <property type="entry name" value="GHMP Kinase, N-terminal domain"/>
    <property type="match status" value="1"/>
</dbReference>
<dbReference type="Pfam" id="PF01138">
    <property type="entry name" value="RNase_PH"/>
    <property type="match status" value="1"/>
</dbReference>
<evidence type="ECO:0000256" key="2">
    <source>
        <dbReference type="ARBA" id="ARBA00006678"/>
    </source>
</evidence>
<dbReference type="GO" id="GO:0000177">
    <property type="term" value="C:cytoplasmic exosome (RNase complex)"/>
    <property type="evidence" value="ECO:0007669"/>
    <property type="project" value="TreeGrafter"/>
</dbReference>
<reference evidence="7 8" key="1">
    <citation type="submission" date="2019-07" db="EMBL/GenBank/DDBJ databases">
        <title>Finished genome of Venturia effusa.</title>
        <authorList>
            <person name="Young C.A."/>
            <person name="Cox M.P."/>
            <person name="Ganley A.R.D."/>
            <person name="David W.J."/>
        </authorList>
    </citation>
    <scope>NUCLEOTIDE SEQUENCE [LARGE SCALE GENOMIC DNA]</scope>
    <source>
        <strain evidence="8">albino</strain>
    </source>
</reference>
<accession>A0A517LNE4</accession>
<organism evidence="7 8">
    <name type="scientific">Venturia effusa</name>
    <dbReference type="NCBI Taxonomy" id="50376"/>
    <lineage>
        <taxon>Eukaryota</taxon>
        <taxon>Fungi</taxon>
        <taxon>Dikarya</taxon>
        <taxon>Ascomycota</taxon>
        <taxon>Pezizomycotina</taxon>
        <taxon>Dothideomycetes</taxon>
        <taxon>Pleosporomycetidae</taxon>
        <taxon>Venturiales</taxon>
        <taxon>Venturiaceae</taxon>
        <taxon>Venturia</taxon>
    </lineage>
</organism>
<comment type="similarity">
    <text evidence="2">Belongs to the RNase PH family.</text>
</comment>
<dbReference type="InterPro" id="IPR027408">
    <property type="entry name" value="PNPase/RNase_PH_dom_sf"/>
</dbReference>
<dbReference type="GO" id="GO:0016075">
    <property type="term" value="P:rRNA catabolic process"/>
    <property type="evidence" value="ECO:0007669"/>
    <property type="project" value="TreeGrafter"/>
</dbReference>
<keyword evidence="3" id="KW-0698">rRNA processing</keyword>
<dbReference type="EMBL" id="CP042201">
    <property type="protein sequence ID" value="QDS77116.1"/>
    <property type="molecule type" value="Genomic_DNA"/>
</dbReference>
<dbReference type="GO" id="GO:0003723">
    <property type="term" value="F:RNA binding"/>
    <property type="evidence" value="ECO:0007669"/>
    <property type="project" value="TreeGrafter"/>
</dbReference>
<evidence type="ECO:0000313" key="8">
    <source>
        <dbReference type="Proteomes" id="UP000316270"/>
    </source>
</evidence>
<dbReference type="InterPro" id="IPR020568">
    <property type="entry name" value="Ribosomal_Su5_D2-typ_SF"/>
</dbReference>
<evidence type="ECO:0000256" key="3">
    <source>
        <dbReference type="ARBA" id="ARBA00022552"/>
    </source>
</evidence>
<dbReference type="OrthoDB" id="27298at2759"/>
<dbReference type="PANTHER" id="PTHR11953">
    <property type="entry name" value="EXOSOME COMPLEX COMPONENT"/>
    <property type="match status" value="1"/>
</dbReference>
<protein>
    <recommendedName>
        <fullName evidence="6">Exoribonuclease phosphorolytic domain-containing protein</fullName>
    </recommendedName>
</protein>
<dbReference type="GO" id="GO:0071028">
    <property type="term" value="P:nuclear mRNA surveillance"/>
    <property type="evidence" value="ECO:0007669"/>
    <property type="project" value="TreeGrafter"/>
</dbReference>
<proteinExistence type="inferred from homology"/>
<gene>
    <name evidence="7" type="ORF">FKW77_000939</name>
</gene>
<name>A0A517LNE4_9PEZI</name>
<dbReference type="InterPro" id="IPR050080">
    <property type="entry name" value="RNase_PH"/>
</dbReference>
<sequence length="201" mass="21454">MVAALHRADGSDTYSANGYTVLASVNGPIEVQRRDELAEEAAVDVHIRPASGVGGTIERNLESILHSTLTRIILMHQFPRTLIQLTLQILSLPDYTAAPPSDTKTNPSSILALLPSLLQTSLNALLSASIPLNTIYASTFITSKSSQHVFAFSGTGEMLVAQSEGVFGIEEWDTIAKEAEATCLRSIDQVRAVADIGGYGT</sequence>
<evidence type="ECO:0000256" key="1">
    <source>
        <dbReference type="ARBA" id="ARBA00004123"/>
    </source>
</evidence>
<dbReference type="AlphaFoldDB" id="A0A517LNE4"/>
<evidence type="ECO:0000256" key="5">
    <source>
        <dbReference type="ARBA" id="ARBA00023242"/>
    </source>
</evidence>
<keyword evidence="5" id="KW-0539">Nucleus</keyword>
<evidence type="ECO:0000313" key="7">
    <source>
        <dbReference type="EMBL" id="QDS77116.1"/>
    </source>
</evidence>
<dbReference type="STRING" id="50376.A0A517LNE4"/>
<dbReference type="SUPFAM" id="SSF54211">
    <property type="entry name" value="Ribosomal protein S5 domain 2-like"/>
    <property type="match status" value="1"/>
</dbReference>
<keyword evidence="4" id="KW-0271">Exosome</keyword>
<dbReference type="GO" id="GO:0006364">
    <property type="term" value="P:rRNA processing"/>
    <property type="evidence" value="ECO:0007669"/>
    <property type="project" value="UniProtKB-KW"/>
</dbReference>
<comment type="subcellular location">
    <subcellularLocation>
        <location evidence="1">Nucleus</location>
    </subcellularLocation>
</comment>
<dbReference type="Proteomes" id="UP000316270">
    <property type="component" value="Chromosome 17"/>
</dbReference>